<evidence type="ECO:0000313" key="4">
    <source>
        <dbReference type="Proteomes" id="UP000007881"/>
    </source>
</evidence>
<accession>I0IB70</accession>
<dbReference type="Proteomes" id="UP000007881">
    <property type="component" value="Chromosome"/>
</dbReference>
<dbReference type="EMBL" id="AP012338">
    <property type="protein sequence ID" value="BAM02508.1"/>
    <property type="molecule type" value="Genomic_DNA"/>
</dbReference>
<organism evidence="3 4">
    <name type="scientific">Phycisphaera mikurensis (strain NBRC 102666 / KCTC 22515 / FYK2301M01)</name>
    <dbReference type="NCBI Taxonomy" id="1142394"/>
    <lineage>
        <taxon>Bacteria</taxon>
        <taxon>Pseudomonadati</taxon>
        <taxon>Planctomycetota</taxon>
        <taxon>Phycisphaerae</taxon>
        <taxon>Phycisphaerales</taxon>
        <taxon>Phycisphaeraceae</taxon>
        <taxon>Phycisphaera</taxon>
    </lineage>
</organism>
<proteinExistence type="predicted"/>
<keyword evidence="4" id="KW-1185">Reference proteome</keyword>
<dbReference type="PROSITE" id="PS51318">
    <property type="entry name" value="TAT"/>
    <property type="match status" value="1"/>
</dbReference>
<dbReference type="InterPro" id="IPR006311">
    <property type="entry name" value="TAT_signal"/>
</dbReference>
<dbReference type="AlphaFoldDB" id="I0IB70"/>
<feature type="transmembrane region" description="Helical" evidence="2">
    <location>
        <begin position="187"/>
        <end position="205"/>
    </location>
</feature>
<feature type="transmembrane region" description="Helical" evidence="2">
    <location>
        <begin position="163"/>
        <end position="181"/>
    </location>
</feature>
<dbReference type="RefSeq" id="WP_014435728.1">
    <property type="nucleotide sequence ID" value="NC_017080.1"/>
</dbReference>
<sequence length="241" mass="24330">MVFPFPGRRDLLLLAAGLLLGLVLGPPLLGAAAPTAYIALFGGTEAHEAAEAAREQAASARAAALAQLGLGEGEGALPEGPQREQAEARYAELDRVLTGAVTARYAAVDAAMNARAVRWVLGLLIALAGVFVAEVLASPEPPPAGASRASVEVPPALRRLTTVRYALMAGLLAVVLARATLYEEIPWIFSVLLLAVALGAAWVPLHRAGAGRAAGAASGPGNPAAPPPVDPPADRADGAAG</sequence>
<gene>
    <name evidence="3" type="ordered locus">PSMK_03490</name>
</gene>
<evidence type="ECO:0000256" key="2">
    <source>
        <dbReference type="SAM" id="Phobius"/>
    </source>
</evidence>
<feature type="compositionally biased region" description="Basic and acidic residues" evidence="1">
    <location>
        <begin position="232"/>
        <end position="241"/>
    </location>
</feature>
<keyword evidence="2" id="KW-0472">Membrane</keyword>
<keyword evidence="2" id="KW-1133">Transmembrane helix</keyword>
<feature type="transmembrane region" description="Helical" evidence="2">
    <location>
        <begin position="116"/>
        <end position="137"/>
    </location>
</feature>
<reference evidence="3 4" key="1">
    <citation type="submission" date="2012-02" db="EMBL/GenBank/DDBJ databases">
        <title>Complete genome sequence of Phycisphaera mikurensis NBRC 102666.</title>
        <authorList>
            <person name="Ankai A."/>
            <person name="Hosoyama A."/>
            <person name="Terui Y."/>
            <person name="Sekine M."/>
            <person name="Fukai R."/>
            <person name="Kato Y."/>
            <person name="Nakamura S."/>
            <person name="Yamada-Narita S."/>
            <person name="Kawakoshi A."/>
            <person name="Fukunaga Y."/>
            <person name="Yamazaki S."/>
            <person name="Fujita N."/>
        </authorList>
    </citation>
    <scope>NUCLEOTIDE SEQUENCE [LARGE SCALE GENOMIC DNA]</scope>
    <source>
        <strain evidence="4">NBRC 102666 / KCTC 22515 / FYK2301M01</strain>
    </source>
</reference>
<evidence type="ECO:0000313" key="3">
    <source>
        <dbReference type="EMBL" id="BAM02508.1"/>
    </source>
</evidence>
<dbReference type="KEGG" id="phm:PSMK_03490"/>
<protein>
    <recommendedName>
        <fullName evidence="5">DUF4400 domain-containing protein</fullName>
    </recommendedName>
</protein>
<dbReference type="STRING" id="1142394.PSMK_03490"/>
<feature type="region of interest" description="Disordered" evidence="1">
    <location>
        <begin position="214"/>
        <end position="241"/>
    </location>
</feature>
<dbReference type="HOGENOM" id="CLU_1150998_0_0_0"/>
<evidence type="ECO:0008006" key="5">
    <source>
        <dbReference type="Google" id="ProtNLM"/>
    </source>
</evidence>
<keyword evidence="2" id="KW-0812">Transmembrane</keyword>
<evidence type="ECO:0000256" key="1">
    <source>
        <dbReference type="SAM" id="MobiDB-lite"/>
    </source>
</evidence>
<name>I0IB70_PHYMF</name>